<dbReference type="Proteomes" id="UP000327013">
    <property type="component" value="Chromosome 6"/>
</dbReference>
<keyword evidence="2" id="KW-1185">Reference proteome</keyword>
<dbReference type="AlphaFoldDB" id="A0A5N6RDA3"/>
<accession>A0A5N6RDA3</accession>
<name>A0A5N6RDA3_9ROSI</name>
<dbReference type="EMBL" id="CM017326">
    <property type="protein sequence ID" value="KAE8075847.1"/>
    <property type="molecule type" value="Genomic_DNA"/>
</dbReference>
<evidence type="ECO:0000313" key="1">
    <source>
        <dbReference type="EMBL" id="KAE8075847.1"/>
    </source>
</evidence>
<evidence type="ECO:0000313" key="2">
    <source>
        <dbReference type="Proteomes" id="UP000327013"/>
    </source>
</evidence>
<organism evidence="1 2">
    <name type="scientific">Carpinus fangiana</name>
    <dbReference type="NCBI Taxonomy" id="176857"/>
    <lineage>
        <taxon>Eukaryota</taxon>
        <taxon>Viridiplantae</taxon>
        <taxon>Streptophyta</taxon>
        <taxon>Embryophyta</taxon>
        <taxon>Tracheophyta</taxon>
        <taxon>Spermatophyta</taxon>
        <taxon>Magnoliopsida</taxon>
        <taxon>eudicotyledons</taxon>
        <taxon>Gunneridae</taxon>
        <taxon>Pentapetalae</taxon>
        <taxon>rosids</taxon>
        <taxon>fabids</taxon>
        <taxon>Fagales</taxon>
        <taxon>Betulaceae</taxon>
        <taxon>Carpinus</taxon>
    </lineage>
</organism>
<reference evidence="1 2" key="1">
    <citation type="submission" date="2019-06" db="EMBL/GenBank/DDBJ databases">
        <title>A chromosomal-level reference genome of Carpinus fangiana (Coryloideae, Betulaceae).</title>
        <authorList>
            <person name="Yang X."/>
            <person name="Wang Z."/>
            <person name="Zhang L."/>
            <person name="Hao G."/>
            <person name="Liu J."/>
            <person name="Yang Y."/>
        </authorList>
    </citation>
    <scope>NUCLEOTIDE SEQUENCE [LARGE SCALE GENOMIC DNA]</scope>
    <source>
        <strain evidence="1">Cfa_2016G</strain>
        <tissue evidence="1">Leaf</tissue>
    </source>
</reference>
<gene>
    <name evidence="1" type="ORF">FH972_014534</name>
</gene>
<sequence length="63" mass="6859">MSSESKAWVVAASIGVASGGTERPRILQMESHNRIITPTCLESAQVCFSGQEAPFFYIFCNGF</sequence>
<protein>
    <submittedName>
        <fullName evidence="1">Uncharacterized protein</fullName>
    </submittedName>
</protein>
<proteinExistence type="predicted"/>